<dbReference type="PANTHER" id="PTHR37984:SF5">
    <property type="entry name" value="PROTEIN NYNRIN-LIKE"/>
    <property type="match status" value="1"/>
</dbReference>
<evidence type="ECO:0000256" key="1">
    <source>
        <dbReference type="ARBA" id="ARBA00022679"/>
    </source>
</evidence>
<dbReference type="GO" id="GO:0003676">
    <property type="term" value="F:nucleic acid binding"/>
    <property type="evidence" value="ECO:0007669"/>
    <property type="project" value="InterPro"/>
</dbReference>
<reference evidence="8" key="1">
    <citation type="submission" date="2021-06" db="EMBL/GenBank/DDBJ databases">
        <authorList>
            <person name="Kallberg Y."/>
            <person name="Tangrot J."/>
            <person name="Rosling A."/>
        </authorList>
    </citation>
    <scope>NUCLEOTIDE SEQUENCE</scope>
    <source>
        <strain evidence="8">IA702</strain>
    </source>
</reference>
<name>A0A9N8ZBX9_9GLOM</name>
<dbReference type="InterPro" id="IPR036397">
    <property type="entry name" value="RNaseH_sf"/>
</dbReference>
<keyword evidence="3" id="KW-0540">Nuclease</keyword>
<proteinExistence type="predicted"/>
<dbReference type="OrthoDB" id="5592268at2759"/>
<keyword evidence="1" id="KW-0808">Transferase</keyword>
<keyword evidence="2" id="KW-0548">Nucleotidyltransferase</keyword>
<dbReference type="GO" id="GO:0003964">
    <property type="term" value="F:RNA-directed DNA polymerase activity"/>
    <property type="evidence" value="ECO:0007669"/>
    <property type="project" value="UniProtKB-KW"/>
</dbReference>
<dbReference type="InterPro" id="IPR000477">
    <property type="entry name" value="RT_dom"/>
</dbReference>
<protein>
    <submittedName>
        <fullName evidence="8">8277_t:CDS:1</fullName>
    </submittedName>
</protein>
<comment type="caution">
    <text evidence="8">The sequence shown here is derived from an EMBL/GenBank/DDBJ whole genome shotgun (WGS) entry which is preliminary data.</text>
</comment>
<dbReference type="GO" id="GO:0016787">
    <property type="term" value="F:hydrolase activity"/>
    <property type="evidence" value="ECO:0007669"/>
    <property type="project" value="UniProtKB-KW"/>
</dbReference>
<dbReference type="Gene3D" id="3.30.420.10">
    <property type="entry name" value="Ribonuclease H-like superfamily/Ribonuclease H"/>
    <property type="match status" value="1"/>
</dbReference>
<dbReference type="InterPro" id="IPR041373">
    <property type="entry name" value="RT_RNaseH"/>
</dbReference>
<dbReference type="GO" id="GO:0004519">
    <property type="term" value="F:endonuclease activity"/>
    <property type="evidence" value="ECO:0007669"/>
    <property type="project" value="UniProtKB-KW"/>
</dbReference>
<keyword evidence="6" id="KW-0695">RNA-directed DNA polymerase</keyword>
<gene>
    <name evidence="8" type="ORF">POCULU_LOCUS1993</name>
</gene>
<dbReference type="EMBL" id="CAJVPJ010000168">
    <property type="protein sequence ID" value="CAG8489561.1"/>
    <property type="molecule type" value="Genomic_DNA"/>
</dbReference>
<dbReference type="FunFam" id="3.30.70.270:FF:000003">
    <property type="entry name" value="Transposon Ty3-G Gag-Pol polyprotein"/>
    <property type="match status" value="1"/>
</dbReference>
<dbReference type="InterPro" id="IPR001584">
    <property type="entry name" value="Integrase_cat-core"/>
</dbReference>
<dbReference type="Pfam" id="PF00078">
    <property type="entry name" value="RVT_1"/>
    <property type="match status" value="1"/>
</dbReference>
<keyword evidence="4" id="KW-0255">Endonuclease</keyword>
<keyword evidence="5" id="KW-0378">Hydrolase</keyword>
<dbReference type="InterPro" id="IPR043128">
    <property type="entry name" value="Rev_trsase/Diguanyl_cyclase"/>
</dbReference>
<evidence type="ECO:0000313" key="8">
    <source>
        <dbReference type="EMBL" id="CAG8489561.1"/>
    </source>
</evidence>
<organism evidence="8 9">
    <name type="scientific">Paraglomus occultum</name>
    <dbReference type="NCBI Taxonomy" id="144539"/>
    <lineage>
        <taxon>Eukaryota</taxon>
        <taxon>Fungi</taxon>
        <taxon>Fungi incertae sedis</taxon>
        <taxon>Mucoromycota</taxon>
        <taxon>Glomeromycotina</taxon>
        <taxon>Glomeromycetes</taxon>
        <taxon>Paraglomerales</taxon>
        <taxon>Paraglomeraceae</taxon>
        <taxon>Paraglomus</taxon>
    </lineage>
</organism>
<evidence type="ECO:0000313" key="9">
    <source>
        <dbReference type="Proteomes" id="UP000789572"/>
    </source>
</evidence>
<evidence type="ECO:0000256" key="6">
    <source>
        <dbReference type="ARBA" id="ARBA00022918"/>
    </source>
</evidence>
<dbReference type="AlphaFoldDB" id="A0A9N8ZBX9"/>
<dbReference type="Pfam" id="PF17917">
    <property type="entry name" value="RT_RNaseH"/>
    <property type="match status" value="1"/>
</dbReference>
<evidence type="ECO:0000256" key="3">
    <source>
        <dbReference type="ARBA" id="ARBA00022722"/>
    </source>
</evidence>
<dbReference type="SUPFAM" id="SSF53098">
    <property type="entry name" value="Ribonuclease H-like"/>
    <property type="match status" value="1"/>
</dbReference>
<dbReference type="SUPFAM" id="SSF56672">
    <property type="entry name" value="DNA/RNA polymerases"/>
    <property type="match status" value="1"/>
</dbReference>
<keyword evidence="9" id="KW-1185">Reference proteome</keyword>
<dbReference type="CDD" id="cd01647">
    <property type="entry name" value="RT_LTR"/>
    <property type="match status" value="1"/>
</dbReference>
<accession>A0A9N8ZBX9</accession>
<dbReference type="PROSITE" id="PS50994">
    <property type="entry name" value="INTEGRASE"/>
    <property type="match status" value="1"/>
</dbReference>
<dbReference type="Proteomes" id="UP000789572">
    <property type="component" value="Unassembled WGS sequence"/>
</dbReference>
<dbReference type="InterPro" id="IPR043502">
    <property type="entry name" value="DNA/RNA_pol_sf"/>
</dbReference>
<evidence type="ECO:0000259" key="7">
    <source>
        <dbReference type="PROSITE" id="PS50994"/>
    </source>
</evidence>
<dbReference type="GO" id="GO:0015074">
    <property type="term" value="P:DNA integration"/>
    <property type="evidence" value="ECO:0007669"/>
    <property type="project" value="InterPro"/>
</dbReference>
<dbReference type="InterPro" id="IPR050951">
    <property type="entry name" value="Retrovirus_Pol_polyprotein"/>
</dbReference>
<dbReference type="CDD" id="cd09274">
    <property type="entry name" value="RNase_HI_RT_Ty3"/>
    <property type="match status" value="1"/>
</dbReference>
<evidence type="ECO:0000256" key="2">
    <source>
        <dbReference type="ARBA" id="ARBA00022695"/>
    </source>
</evidence>
<sequence>MGAVKIPTGINLKFPPNTTAMLLPADPSVTWIVNMLVIKPEQWVEVSVIAPFQSQTIAAGQKIEEKPSPFLKKLMPDQDQALNELLSQYEDIFATDLKQLDFIEAEVSRMLEANIIKQLDIDTNEDSRAMPFAAPVVVVGKKDGSNNEVFSNIAKRGTNPKYFSVLDLASGYWQNALASFQSMYMMDLIFRDQIDKHMAVFIDDISIYSHSFEEHLEHIKQTFDKCRKYGLKLKMKKCHFGCEKLEFLGHVVSREGLMVDPRKIDVIKNYGTLINSKQICTFLGMTGYYARFVLHYQHKAAPLLELIRKRSKFVWNPMTKQCDEGAKGSLSLRSGAVLSQWDPDQKQEFAVAFTSRQMTSAEKNYNATNQEGLAVIWAIGKFFRYLHGRHFNLYTDHAALTSIIKTKEPKGRMARWSMELQQSLINHKPTMDLTAYEELKVKALTDRGIKITRGALFIEKGPTNWRRVIQHPNHEEIIWSIHESAHLSVQNTVNKIKERYCIVGLDHVGPLHKMKDSYLYIIVAQDYFTNTKWPIAKPTKTTNTDEALKFVYEDIYTVYGKPQQLITDQGTAFTSNLWKRTMQKWKIKHTPTTAANPQANSQVKRFNQTLVKMLKKKLGARKDQWDQKLQGLLMDYRASVQATTEKTPAEKKQEKVKNLWEANKGLATPFEIGDLMLLYAPVHKKKLEQAWEGPFKIRQVGKRGAYQLETLGGAIDKWVTRRRLIKYNDRNQAQVELGETSQTLE</sequence>
<evidence type="ECO:0000256" key="5">
    <source>
        <dbReference type="ARBA" id="ARBA00022801"/>
    </source>
</evidence>
<feature type="domain" description="Integrase catalytic" evidence="7">
    <location>
        <begin position="494"/>
        <end position="656"/>
    </location>
</feature>
<dbReference type="PANTHER" id="PTHR37984">
    <property type="entry name" value="PROTEIN CBG26694"/>
    <property type="match status" value="1"/>
</dbReference>
<dbReference type="InterPro" id="IPR012337">
    <property type="entry name" value="RNaseH-like_sf"/>
</dbReference>
<dbReference type="Gene3D" id="3.30.70.270">
    <property type="match status" value="2"/>
</dbReference>
<dbReference type="GO" id="GO:0005634">
    <property type="term" value="C:nucleus"/>
    <property type="evidence" value="ECO:0007669"/>
    <property type="project" value="UniProtKB-ARBA"/>
</dbReference>
<evidence type="ECO:0000256" key="4">
    <source>
        <dbReference type="ARBA" id="ARBA00022759"/>
    </source>
</evidence>